<dbReference type="RefSeq" id="WP_009596531.1">
    <property type="nucleotide sequence ID" value="NZ_CP076251.1"/>
</dbReference>
<dbReference type="AlphaFoldDB" id="A0A0K2ZD94"/>
<protein>
    <submittedName>
        <fullName evidence="2">Uncharacterized protein</fullName>
    </submittedName>
</protein>
<feature type="compositionally biased region" description="Basic and acidic residues" evidence="1">
    <location>
        <begin position="205"/>
        <end position="216"/>
    </location>
</feature>
<dbReference type="EMBL" id="CXOJ01000006">
    <property type="protein sequence ID" value="CTP83481.1"/>
    <property type="molecule type" value="Genomic_DNA"/>
</dbReference>
<evidence type="ECO:0000313" key="2">
    <source>
        <dbReference type="EMBL" id="CTP83481.1"/>
    </source>
</evidence>
<name>A0A0K2ZD94_9XANT</name>
<gene>
    <name evidence="2" type="ORF">XTPLMG730_0467</name>
</gene>
<evidence type="ECO:0000256" key="1">
    <source>
        <dbReference type="SAM" id="MobiDB-lite"/>
    </source>
</evidence>
<feature type="compositionally biased region" description="Basic and acidic residues" evidence="1">
    <location>
        <begin position="82"/>
        <end position="112"/>
    </location>
</feature>
<dbReference type="Proteomes" id="UP000045978">
    <property type="component" value="Unassembled WGS sequence"/>
</dbReference>
<feature type="region of interest" description="Disordered" evidence="1">
    <location>
        <begin position="82"/>
        <end position="117"/>
    </location>
</feature>
<organism evidence="2 3">
    <name type="scientific">Xanthomonas graminis pv. phlei</name>
    <dbReference type="NCBI Taxonomy" id="487906"/>
    <lineage>
        <taxon>Bacteria</taxon>
        <taxon>Pseudomonadati</taxon>
        <taxon>Pseudomonadota</taxon>
        <taxon>Gammaproteobacteria</taxon>
        <taxon>Lysobacterales</taxon>
        <taxon>Lysobacteraceae</taxon>
        <taxon>Xanthomonas</taxon>
        <taxon>Xanthomonas translucens group</taxon>
        <taxon>Xanthomonas graminis</taxon>
    </lineage>
</organism>
<reference evidence="2 3" key="1">
    <citation type="submission" date="2015-07" db="EMBL/GenBank/DDBJ databases">
        <authorList>
            <person name="Noorani M."/>
        </authorList>
    </citation>
    <scope>NUCLEOTIDE SEQUENCE [LARGE SCALE GENOMIC DNA]</scope>
    <source>
        <strain evidence="2">LMG730</strain>
    </source>
</reference>
<feature type="region of interest" description="Disordered" evidence="1">
    <location>
        <begin position="191"/>
        <end position="216"/>
    </location>
</feature>
<proteinExistence type="predicted"/>
<evidence type="ECO:0000313" key="3">
    <source>
        <dbReference type="Proteomes" id="UP000045978"/>
    </source>
</evidence>
<sequence length="216" mass="22859">MHWVDPDYLPETRGTLARFLLNPKAEVDGLLLDDGTEVHTAPHLSAQLLKALKPGIALGVRGLKPYGVDMLVALAIDPDGGKRIADRGPHGPHGEHKPAKKPETSAKPEKHAKPAKIQHSGVVARLLHGPHGQVHGALLEDDSTVRFPPHAATPLAKWLAVGKPLAVEGHALVSPHGTVIHAQALGAKAATLQPIAPKPHPPKPHAADKPKPKPKH</sequence>
<accession>A0A0K2ZD94</accession>